<accession>A0A1H2N9Y5</accession>
<evidence type="ECO:0000256" key="1">
    <source>
        <dbReference type="ARBA" id="ARBA00000448"/>
    </source>
</evidence>
<dbReference type="PROSITE" id="PS00775">
    <property type="entry name" value="GLYCOSYL_HYDROL_F3"/>
    <property type="match status" value="1"/>
</dbReference>
<evidence type="ECO:0000313" key="11">
    <source>
        <dbReference type="EMBL" id="SDV01991.1"/>
    </source>
</evidence>
<dbReference type="PANTHER" id="PTHR30620">
    <property type="entry name" value="PERIPLASMIC BETA-GLUCOSIDASE-RELATED"/>
    <property type="match status" value="1"/>
</dbReference>
<dbReference type="GO" id="GO:0009251">
    <property type="term" value="P:glucan catabolic process"/>
    <property type="evidence" value="ECO:0007669"/>
    <property type="project" value="TreeGrafter"/>
</dbReference>
<dbReference type="Gene3D" id="3.20.20.300">
    <property type="entry name" value="Glycoside hydrolase, family 3, N-terminal domain"/>
    <property type="match status" value="1"/>
</dbReference>
<dbReference type="InterPro" id="IPR017853">
    <property type="entry name" value="GH"/>
</dbReference>
<reference evidence="12" key="1">
    <citation type="submission" date="2016-10" db="EMBL/GenBank/DDBJ databases">
        <authorList>
            <person name="Varghese N."/>
            <person name="Submissions S."/>
        </authorList>
    </citation>
    <scope>NUCLEOTIDE SEQUENCE [LARGE SCALE GENOMIC DNA]</scope>
    <source>
        <strain evidence="12">DSM 21743</strain>
    </source>
</reference>
<evidence type="ECO:0000313" key="12">
    <source>
        <dbReference type="Proteomes" id="UP000198825"/>
    </source>
</evidence>
<evidence type="ECO:0000256" key="9">
    <source>
        <dbReference type="RuleBase" id="RU361161"/>
    </source>
</evidence>
<dbReference type="InterPro" id="IPR019800">
    <property type="entry name" value="Glyco_hydro_3_AS"/>
</dbReference>
<dbReference type="InterPro" id="IPR036881">
    <property type="entry name" value="Glyco_hydro_3_C_sf"/>
</dbReference>
<dbReference type="FunFam" id="2.60.40.10:FF:000495">
    <property type="entry name" value="Periplasmic beta-glucosidase"/>
    <property type="match status" value="1"/>
</dbReference>
<evidence type="ECO:0000256" key="6">
    <source>
        <dbReference type="ARBA" id="ARBA00023295"/>
    </source>
</evidence>
<dbReference type="Pfam" id="PF00933">
    <property type="entry name" value="Glyco_hydro_3"/>
    <property type="match status" value="1"/>
</dbReference>
<dbReference type="InterPro" id="IPR002772">
    <property type="entry name" value="Glyco_hydro_3_C"/>
</dbReference>
<dbReference type="InterPro" id="IPR036962">
    <property type="entry name" value="Glyco_hydro_3_N_sf"/>
</dbReference>
<keyword evidence="4" id="KW-0732">Signal</keyword>
<dbReference type="InterPro" id="IPR051915">
    <property type="entry name" value="Cellulose_Degrad_GH3"/>
</dbReference>
<dbReference type="Gene3D" id="3.40.50.1700">
    <property type="entry name" value="Glycoside hydrolase family 3 C-terminal domain"/>
    <property type="match status" value="1"/>
</dbReference>
<evidence type="ECO:0000256" key="2">
    <source>
        <dbReference type="ARBA" id="ARBA00005336"/>
    </source>
</evidence>
<protein>
    <recommendedName>
        <fullName evidence="8">Exo-alpha-(1-&gt;6)-L-arabinopyranosidase</fullName>
        <ecNumber evidence="3">3.2.1.21</ecNumber>
    </recommendedName>
</protein>
<comment type="catalytic activity">
    <reaction evidence="1">
        <text>Hydrolysis of terminal, non-reducing beta-D-glucosyl residues with release of beta-D-glucose.</text>
        <dbReference type="EC" id="3.2.1.21"/>
    </reaction>
</comment>
<feature type="domain" description="Fibronectin type III-like" evidence="10">
    <location>
        <begin position="675"/>
        <end position="745"/>
    </location>
</feature>
<dbReference type="PRINTS" id="PR00133">
    <property type="entry name" value="GLHYDRLASE3"/>
</dbReference>
<organism evidence="11 12">
    <name type="scientific">Microlunatus sagamiharensis</name>
    <dbReference type="NCBI Taxonomy" id="546874"/>
    <lineage>
        <taxon>Bacteria</taxon>
        <taxon>Bacillati</taxon>
        <taxon>Actinomycetota</taxon>
        <taxon>Actinomycetes</taxon>
        <taxon>Propionibacteriales</taxon>
        <taxon>Propionibacteriaceae</taxon>
        <taxon>Microlunatus</taxon>
    </lineage>
</organism>
<dbReference type="SMART" id="SM01217">
    <property type="entry name" value="Fn3_like"/>
    <property type="match status" value="1"/>
</dbReference>
<proteinExistence type="inferred from homology"/>
<evidence type="ECO:0000256" key="8">
    <source>
        <dbReference type="ARBA" id="ARBA00074219"/>
    </source>
</evidence>
<dbReference type="Pfam" id="PF01915">
    <property type="entry name" value="Glyco_hydro_3_C"/>
    <property type="match status" value="1"/>
</dbReference>
<gene>
    <name evidence="11" type="ORF">SAMN04488544_3567</name>
</gene>
<dbReference type="SUPFAM" id="SSF52279">
    <property type="entry name" value="Beta-D-glucan exohydrolase, C-terminal domain"/>
    <property type="match status" value="1"/>
</dbReference>
<evidence type="ECO:0000256" key="7">
    <source>
        <dbReference type="ARBA" id="ARBA00058905"/>
    </source>
</evidence>
<keyword evidence="6 9" id="KW-0326">Glycosidase</keyword>
<keyword evidence="5 9" id="KW-0378">Hydrolase</keyword>
<dbReference type="Gene3D" id="2.60.40.10">
    <property type="entry name" value="Immunoglobulins"/>
    <property type="match status" value="1"/>
</dbReference>
<comment type="similarity">
    <text evidence="2 9">Belongs to the glycosyl hydrolase 3 family.</text>
</comment>
<dbReference type="InterPro" id="IPR026891">
    <property type="entry name" value="Fn3-like"/>
</dbReference>
<dbReference type="PANTHER" id="PTHR30620:SF16">
    <property type="entry name" value="LYSOSOMAL BETA GLUCOSIDASE"/>
    <property type="match status" value="1"/>
</dbReference>
<evidence type="ECO:0000259" key="10">
    <source>
        <dbReference type="SMART" id="SM01217"/>
    </source>
</evidence>
<dbReference type="InterPro" id="IPR013783">
    <property type="entry name" value="Ig-like_fold"/>
</dbReference>
<dbReference type="EC" id="3.2.1.21" evidence="3"/>
<dbReference type="SUPFAM" id="SSF51445">
    <property type="entry name" value="(Trans)glycosidases"/>
    <property type="match status" value="1"/>
</dbReference>
<sequence length="757" mass="80539">MEPSTDAAQDDRGAVEARVEELLARLTLEEKAGQLTQLFSFGSAVDPGSDASATIGVAEDPNASVEEALARAGVGSLLFVTDPAETNRLQRLALEGGRHGIPLLFGFDVIHGLRTILPVPIALAASWDPVTIERGQAVAAREARAVGIHWTFAPMVDIARDPRWGRIVEGAGEDPFLGAAVAAAQVRGFQGGGIGTPERLVAGPKHFAGYGYGVGGRDYDEVSLSDHELHNVVLPPFAAAIEAGAGNVMTAYMDVNGVPATGNTWLLDDVLRGELGFDGFLVSDANAVRNLMTHGFATDLTDAGVRGLRAGVDLEMAVSDPAYAHLPEAVRAGLLDEADLDACVRRVLAVKLRLGLFDDPYVHEGRAAEVLADPAHRDVARLAAERSAVLLRNEGSLLPLSPDALGRVAVLGPLADSRRDTIGPWVFDHDNDETVTVLAGLRARLGDGTQVDFAPGVRPGQRTFPSMFDMWGDNAPVDPEGFDDEAELQRAVDLAAAAEVAVVVVGEWQNMIGEAASRSSLELPGRQLELLQRVVATGTPTVAVVMNGRPLDLRWAAEHVPAILDVWYPGSQGGAAVANLLVGDAVPGGRLPFTWPRTVGQVPMYYAHTISHEPANQSRRYWDEESTPLFVFGHGLSYAPFSYADLTLGATSVGLEDTVSVSVAVTNDGDRDAEEVVQLYLHQRSGRSSRPVRLLKGFERVAVGAGQTRTVTFGVGPEHRRYWNAVEHGWVVDASTFDVWVGGSSAADLTASFEVTA</sequence>
<dbReference type="Pfam" id="PF14310">
    <property type="entry name" value="Fn3-like"/>
    <property type="match status" value="1"/>
</dbReference>
<dbReference type="Proteomes" id="UP000198825">
    <property type="component" value="Chromosome I"/>
</dbReference>
<dbReference type="EMBL" id="LT629799">
    <property type="protein sequence ID" value="SDV01991.1"/>
    <property type="molecule type" value="Genomic_DNA"/>
</dbReference>
<dbReference type="AlphaFoldDB" id="A0A1H2N9Y5"/>
<comment type="function">
    <text evidence="7">Catalyzes the hydrolysis of a non-reducing terminal alpha-L-arabinopyranosidic linkage in ginsenoside Rb2 (alpha-L-arabinopyranosyl-(1-&gt;6)-alpha-D-glucopyranosyl) to release alpha-D-glucopyranosyl (Rd). It is not able to hydrolyze alpha-L-arabinofuranosyl-(1-&gt;6)-alpha-D-glucopyranosyl (Rc).</text>
</comment>
<evidence type="ECO:0000256" key="5">
    <source>
        <dbReference type="ARBA" id="ARBA00022801"/>
    </source>
</evidence>
<evidence type="ECO:0000256" key="3">
    <source>
        <dbReference type="ARBA" id="ARBA00012744"/>
    </source>
</evidence>
<dbReference type="InterPro" id="IPR001764">
    <property type="entry name" value="Glyco_hydro_3_N"/>
</dbReference>
<evidence type="ECO:0000256" key="4">
    <source>
        <dbReference type="ARBA" id="ARBA00022729"/>
    </source>
</evidence>
<dbReference type="RefSeq" id="WP_231918254.1">
    <property type="nucleotide sequence ID" value="NZ_LT629799.1"/>
</dbReference>
<dbReference type="GO" id="GO:0008422">
    <property type="term" value="F:beta-glucosidase activity"/>
    <property type="evidence" value="ECO:0007669"/>
    <property type="project" value="UniProtKB-EC"/>
</dbReference>
<dbReference type="STRING" id="546874.SAMN04488544_3567"/>
<keyword evidence="12" id="KW-1185">Reference proteome</keyword>
<name>A0A1H2N9Y5_9ACTN</name>